<keyword evidence="2" id="KW-1185">Reference proteome</keyword>
<evidence type="ECO:0000313" key="2">
    <source>
        <dbReference type="Proteomes" id="UP001060170"/>
    </source>
</evidence>
<accession>A0ACC0E7V7</accession>
<reference evidence="2" key="2">
    <citation type="journal article" date="2018" name="Mol. Plant Microbe Interact.">
        <title>Genome sequence resources for the wheat stripe rust pathogen (Puccinia striiformis f. sp. tritici) and the barley stripe rust pathogen (Puccinia striiformis f. sp. hordei).</title>
        <authorList>
            <person name="Xia C."/>
            <person name="Wang M."/>
            <person name="Yin C."/>
            <person name="Cornejo O.E."/>
            <person name="Hulbert S.H."/>
            <person name="Chen X."/>
        </authorList>
    </citation>
    <scope>NUCLEOTIDE SEQUENCE [LARGE SCALE GENOMIC DNA]</scope>
    <source>
        <strain evidence="2">93-210</strain>
    </source>
</reference>
<evidence type="ECO:0000313" key="1">
    <source>
        <dbReference type="EMBL" id="KAI7947820.1"/>
    </source>
</evidence>
<gene>
    <name evidence="1" type="ORF">MJO28_009728</name>
</gene>
<protein>
    <submittedName>
        <fullName evidence="1">Uncharacterized protein</fullName>
    </submittedName>
</protein>
<reference evidence="1 2" key="3">
    <citation type="journal article" date="2022" name="Microbiol. Spectr.">
        <title>Folding features and dynamics of 3D genome architecture in plant fungal pathogens.</title>
        <authorList>
            <person name="Xia C."/>
        </authorList>
    </citation>
    <scope>NUCLEOTIDE SEQUENCE [LARGE SCALE GENOMIC DNA]</scope>
    <source>
        <strain evidence="1 2">93-210</strain>
    </source>
</reference>
<organism evidence="1 2">
    <name type="scientific">Puccinia striiformis f. sp. tritici</name>
    <dbReference type="NCBI Taxonomy" id="168172"/>
    <lineage>
        <taxon>Eukaryota</taxon>
        <taxon>Fungi</taxon>
        <taxon>Dikarya</taxon>
        <taxon>Basidiomycota</taxon>
        <taxon>Pucciniomycotina</taxon>
        <taxon>Pucciniomycetes</taxon>
        <taxon>Pucciniales</taxon>
        <taxon>Pucciniaceae</taxon>
        <taxon>Puccinia</taxon>
    </lineage>
</organism>
<comment type="caution">
    <text evidence="1">The sequence shown here is derived from an EMBL/GenBank/DDBJ whole genome shotgun (WGS) entry which is preliminary data.</text>
</comment>
<proteinExistence type="predicted"/>
<sequence length="200" mass="22038">MVSRKEKVRTHFDGTSNFFDVGQAVIEAMDWTYSGYEELARTGNVKNIQEYLSEQVIKCGISVNTFGINDYLLGFLPESFPEDNVEASRNAIKESNRVLMSMDNHILKIGTPLILSGEEAKEGLTIRTRALLTEISGDSVVVRLIDRGGLGDYLTVLPSGLHSDNDETGAARMIYPVRGAFVLKIGEAPNERTPLVAMIP</sequence>
<dbReference type="Proteomes" id="UP001060170">
    <property type="component" value="Chromosome 9"/>
</dbReference>
<dbReference type="EMBL" id="CM045873">
    <property type="protein sequence ID" value="KAI7947820.1"/>
    <property type="molecule type" value="Genomic_DNA"/>
</dbReference>
<name>A0ACC0E7V7_9BASI</name>
<reference evidence="2" key="1">
    <citation type="journal article" date="2018" name="BMC Genomics">
        <title>Genomic insights into host adaptation between the wheat stripe rust pathogen (Puccinia striiformis f. sp. tritici) and the barley stripe rust pathogen (Puccinia striiformis f. sp. hordei).</title>
        <authorList>
            <person name="Xia C."/>
            <person name="Wang M."/>
            <person name="Yin C."/>
            <person name="Cornejo O.E."/>
            <person name="Hulbert S.H."/>
            <person name="Chen X."/>
        </authorList>
    </citation>
    <scope>NUCLEOTIDE SEQUENCE [LARGE SCALE GENOMIC DNA]</scope>
    <source>
        <strain evidence="2">93-210</strain>
    </source>
</reference>